<sequence>MSIDHPVPLAQTLFVGLGATAVIDLWAMLRRRLFGAPALDYALVGRWLLYLPEGRCAHAPITASAPKAYEAAIGWSAHYLIGMLFALALVTLAGPAWLEAPRLLPALAVGLASVVFPFFVMQPGMGLGVAASRAPRPWLARGHSLVLHAVFGLAMYATALALQGFAA</sequence>
<keyword evidence="1" id="KW-0472">Membrane</keyword>
<organism evidence="2 3">
    <name type="scientific">Comamonas guangdongensis</name>
    <dbReference type="NCBI Taxonomy" id="510515"/>
    <lineage>
        <taxon>Bacteria</taxon>
        <taxon>Pseudomonadati</taxon>
        <taxon>Pseudomonadota</taxon>
        <taxon>Betaproteobacteria</taxon>
        <taxon>Burkholderiales</taxon>
        <taxon>Comamonadaceae</taxon>
        <taxon>Comamonas</taxon>
    </lineage>
</organism>
<dbReference type="Pfam" id="PF11158">
    <property type="entry name" value="DUF2938"/>
    <property type="match status" value="1"/>
</dbReference>
<keyword evidence="1" id="KW-0812">Transmembrane</keyword>
<feature type="transmembrane region" description="Helical" evidence="1">
    <location>
        <begin position="77"/>
        <end position="97"/>
    </location>
</feature>
<reference evidence="2 3" key="1">
    <citation type="journal article" date="2013" name="Int. J. Syst. Evol. Microbiol.">
        <title>Comamonas guangdongensis sp. nov., isolated from subterranean forest sediment, and emended description of the genus Comamonas.</title>
        <authorList>
            <person name="Zhang J."/>
            <person name="Wang Y."/>
            <person name="Zhou S."/>
            <person name="Wu C."/>
            <person name="He J."/>
            <person name="Li F."/>
        </authorList>
    </citation>
    <scope>NUCLEOTIDE SEQUENCE [LARGE SCALE GENOMIC DNA]</scope>
    <source>
        <strain evidence="2 3">CCTCC AB2011133</strain>
    </source>
</reference>
<feature type="transmembrane region" description="Helical" evidence="1">
    <location>
        <begin position="12"/>
        <end position="29"/>
    </location>
</feature>
<evidence type="ECO:0000313" key="3">
    <source>
        <dbReference type="Proteomes" id="UP001561046"/>
    </source>
</evidence>
<accession>A0ABV3ZYN5</accession>
<gene>
    <name evidence="2" type="ORF">AB6724_16880</name>
</gene>
<evidence type="ECO:0000256" key="1">
    <source>
        <dbReference type="SAM" id="Phobius"/>
    </source>
</evidence>
<dbReference type="RefSeq" id="WP_369339694.1">
    <property type="nucleotide sequence ID" value="NZ_JBFYGN010000022.1"/>
</dbReference>
<keyword evidence="1" id="KW-1133">Transmembrane helix</keyword>
<proteinExistence type="predicted"/>
<keyword evidence="3" id="KW-1185">Reference proteome</keyword>
<feature type="transmembrane region" description="Helical" evidence="1">
    <location>
        <begin position="103"/>
        <end position="124"/>
    </location>
</feature>
<evidence type="ECO:0000313" key="2">
    <source>
        <dbReference type="EMBL" id="MEX8194510.1"/>
    </source>
</evidence>
<feature type="transmembrane region" description="Helical" evidence="1">
    <location>
        <begin position="145"/>
        <end position="166"/>
    </location>
</feature>
<dbReference type="Proteomes" id="UP001561046">
    <property type="component" value="Unassembled WGS sequence"/>
</dbReference>
<name>A0ABV3ZYN5_9BURK</name>
<dbReference type="EMBL" id="JBFYGN010000022">
    <property type="protein sequence ID" value="MEX8194510.1"/>
    <property type="molecule type" value="Genomic_DNA"/>
</dbReference>
<dbReference type="InterPro" id="IPR021329">
    <property type="entry name" value="DUF2938"/>
</dbReference>
<protein>
    <submittedName>
        <fullName evidence="2">DUF2938 domain-containing protein</fullName>
    </submittedName>
</protein>
<comment type="caution">
    <text evidence="2">The sequence shown here is derived from an EMBL/GenBank/DDBJ whole genome shotgun (WGS) entry which is preliminary data.</text>
</comment>